<evidence type="ECO:0000259" key="5">
    <source>
        <dbReference type="PROSITE" id="PS51118"/>
    </source>
</evidence>
<comment type="caution">
    <text evidence="6">The sequence shown here is derived from an EMBL/GenBank/DDBJ whole genome shotgun (WGS) entry which is preliminary data.</text>
</comment>
<dbReference type="InterPro" id="IPR036390">
    <property type="entry name" value="WH_DNA-bd_sf"/>
</dbReference>
<dbReference type="Pfam" id="PF01638">
    <property type="entry name" value="HxlR"/>
    <property type="match status" value="1"/>
</dbReference>
<sequence length="150" mass="16670">MTETEELQSVETEASRSEDGGQPPTARTRKPRSECAIAGTLDILGDRWSLLIVRDLLVAGELRYGDFMLAGESIPTNTLAERLRRLELAGIVERTAYQDNPPRYAYRLTPRGRELDTLLDAMATWGLTHLPGTRRLDARNLDARNTCAGA</sequence>
<evidence type="ECO:0000313" key="7">
    <source>
        <dbReference type="Proteomes" id="UP000438448"/>
    </source>
</evidence>
<dbReference type="Proteomes" id="UP000438448">
    <property type="component" value="Unassembled WGS sequence"/>
</dbReference>
<evidence type="ECO:0000256" key="3">
    <source>
        <dbReference type="ARBA" id="ARBA00023163"/>
    </source>
</evidence>
<evidence type="ECO:0000256" key="4">
    <source>
        <dbReference type="SAM" id="MobiDB-lite"/>
    </source>
</evidence>
<keyword evidence="3" id="KW-0804">Transcription</keyword>
<reference evidence="6 7" key="1">
    <citation type="submission" date="2019-10" db="EMBL/GenBank/DDBJ databases">
        <title>Nocardia macrotermitis sp. nov. and Nocardia aurantia sp. nov., isolated from the gut of fungus growing-termite Macrotermes natalensis.</title>
        <authorList>
            <person name="Benndorf R."/>
            <person name="Schwitalla J."/>
            <person name="Martin K."/>
            <person name="De Beer W."/>
            <person name="Kaster A.-K."/>
            <person name="Vollmers J."/>
            <person name="Poulsen M."/>
            <person name="Beemelmanns C."/>
        </authorList>
    </citation>
    <scope>NUCLEOTIDE SEQUENCE [LARGE SCALE GENOMIC DNA]</scope>
    <source>
        <strain evidence="6 7">RB20</strain>
    </source>
</reference>
<dbReference type="AlphaFoldDB" id="A0A7K0D3Q6"/>
<evidence type="ECO:0000256" key="2">
    <source>
        <dbReference type="ARBA" id="ARBA00023125"/>
    </source>
</evidence>
<dbReference type="PROSITE" id="PS51118">
    <property type="entry name" value="HTH_HXLR"/>
    <property type="match status" value="1"/>
</dbReference>
<evidence type="ECO:0000256" key="1">
    <source>
        <dbReference type="ARBA" id="ARBA00023015"/>
    </source>
</evidence>
<dbReference type="PANTHER" id="PTHR33204:SF18">
    <property type="entry name" value="TRANSCRIPTIONAL REGULATORY PROTEIN"/>
    <property type="match status" value="1"/>
</dbReference>
<feature type="domain" description="HTH hxlR-type" evidence="5">
    <location>
        <begin position="35"/>
        <end position="134"/>
    </location>
</feature>
<dbReference type="RefSeq" id="WP_319944929.1">
    <property type="nucleotide sequence ID" value="NZ_WEGK01000005.1"/>
</dbReference>
<accession>A0A7K0D3Q6</accession>
<dbReference type="GO" id="GO:0003677">
    <property type="term" value="F:DNA binding"/>
    <property type="evidence" value="ECO:0007669"/>
    <property type="project" value="UniProtKB-KW"/>
</dbReference>
<dbReference type="InterPro" id="IPR002577">
    <property type="entry name" value="HTH_HxlR"/>
</dbReference>
<dbReference type="SUPFAM" id="SSF46785">
    <property type="entry name" value="Winged helix' DNA-binding domain"/>
    <property type="match status" value="1"/>
</dbReference>
<dbReference type="InterPro" id="IPR036388">
    <property type="entry name" value="WH-like_DNA-bd_sf"/>
</dbReference>
<evidence type="ECO:0000313" key="6">
    <source>
        <dbReference type="EMBL" id="MQY19932.1"/>
    </source>
</evidence>
<keyword evidence="7" id="KW-1185">Reference proteome</keyword>
<dbReference type="EMBL" id="WEGK01000005">
    <property type="protein sequence ID" value="MQY19932.1"/>
    <property type="molecule type" value="Genomic_DNA"/>
</dbReference>
<name>A0A7K0D3Q6_9NOCA</name>
<organism evidence="6 7">
    <name type="scientific">Nocardia macrotermitis</name>
    <dbReference type="NCBI Taxonomy" id="2585198"/>
    <lineage>
        <taxon>Bacteria</taxon>
        <taxon>Bacillati</taxon>
        <taxon>Actinomycetota</taxon>
        <taxon>Actinomycetes</taxon>
        <taxon>Mycobacteriales</taxon>
        <taxon>Nocardiaceae</taxon>
        <taxon>Nocardia</taxon>
    </lineage>
</organism>
<dbReference type="PANTHER" id="PTHR33204">
    <property type="entry name" value="TRANSCRIPTIONAL REGULATOR, MARR FAMILY"/>
    <property type="match status" value="1"/>
</dbReference>
<feature type="region of interest" description="Disordered" evidence="4">
    <location>
        <begin position="1"/>
        <end position="32"/>
    </location>
</feature>
<proteinExistence type="predicted"/>
<protein>
    <recommendedName>
        <fullName evidence="5">HTH hxlR-type domain-containing protein</fullName>
    </recommendedName>
</protein>
<dbReference type="Gene3D" id="1.10.10.10">
    <property type="entry name" value="Winged helix-like DNA-binding domain superfamily/Winged helix DNA-binding domain"/>
    <property type="match status" value="1"/>
</dbReference>
<gene>
    <name evidence="6" type="ORF">NRB20_30270</name>
</gene>
<keyword evidence="1" id="KW-0805">Transcription regulation</keyword>
<keyword evidence="2" id="KW-0238">DNA-binding</keyword>